<feature type="compositionally biased region" description="Basic and acidic residues" evidence="1">
    <location>
        <begin position="364"/>
        <end position="393"/>
    </location>
</feature>
<comment type="caution">
    <text evidence="2">The sequence shown here is derived from an EMBL/GenBank/DDBJ whole genome shotgun (WGS) entry which is preliminary data.</text>
</comment>
<sequence length="555" mass="63181">MALQLPEDWPLDAQERVQDLIQENNRLVARVMTLEHQGSQITDIELRDRFGKLYNAIFEWVRDVQKDLEEEGWDFEGFREKLQGVPDELVELLRSTEHPPGLDSDRLFGWAQWLARQSTSISVVLTLVIWRFIEKRIFDLQIPFGLDLPPEAGKVLSAIMENMQTDEGESSAYTWRSDTMTALLHTNMTRDRTVQRTRELLEALPDEWPLADISNQLSRAHLSGLEKDVIGEAVKLQQNMHCTTSKYVQDYPEILWGAPLDEGESRKWNLRSITQWIPVERHRGIKGTFQCLFPAIFRSRSGGEDRVLVVKPVVLVFDEIGRNSTTAPLPNVQRRERSQSPAPPPPPPRHAVSHIPSHGASNHDGARERNSRAGKRNTAEPAEREKLSRDAGRARTWPKQPSAKHRSRRRSTQDSVPLVTESQSRSSSARSSFSESSNGDKHLSRHKIKQQQTTTHDSRADAGRKPAGHKASLRQATPGAETDAEERSDDDNSTTPRQTTEQLHRKEESSRQASDDVGSHSEAPQSRVVHMESTQFPYYLESNWRTDTDYGQLPE</sequence>
<accession>A0AAJ0FB83</accession>
<dbReference type="GeneID" id="85312511"/>
<feature type="compositionally biased region" description="Low complexity" evidence="1">
    <location>
        <begin position="421"/>
        <end position="437"/>
    </location>
</feature>
<proteinExistence type="predicted"/>
<keyword evidence="3" id="KW-1185">Reference proteome</keyword>
<evidence type="ECO:0000313" key="2">
    <source>
        <dbReference type="EMBL" id="KAK1762206.1"/>
    </source>
</evidence>
<feature type="compositionally biased region" description="Basic and acidic residues" evidence="1">
    <location>
        <begin position="502"/>
        <end position="519"/>
    </location>
</feature>
<evidence type="ECO:0000313" key="3">
    <source>
        <dbReference type="Proteomes" id="UP001244011"/>
    </source>
</evidence>
<feature type="region of interest" description="Disordered" evidence="1">
    <location>
        <begin position="324"/>
        <end position="555"/>
    </location>
</feature>
<gene>
    <name evidence="2" type="ORF">QBC33DRAFT_552640</name>
</gene>
<dbReference type="Proteomes" id="UP001244011">
    <property type="component" value="Unassembled WGS sequence"/>
</dbReference>
<dbReference type="EMBL" id="MU839041">
    <property type="protein sequence ID" value="KAK1762206.1"/>
    <property type="molecule type" value="Genomic_DNA"/>
</dbReference>
<dbReference type="AlphaFoldDB" id="A0AAJ0FB83"/>
<feature type="compositionally biased region" description="Acidic residues" evidence="1">
    <location>
        <begin position="482"/>
        <end position="492"/>
    </location>
</feature>
<dbReference type="RefSeq" id="XP_060278419.1">
    <property type="nucleotide sequence ID" value="XM_060429324.1"/>
</dbReference>
<name>A0AAJ0FB83_9PEZI</name>
<evidence type="ECO:0000256" key="1">
    <source>
        <dbReference type="SAM" id="MobiDB-lite"/>
    </source>
</evidence>
<reference evidence="2" key="1">
    <citation type="submission" date="2023-06" db="EMBL/GenBank/DDBJ databases">
        <title>Genome-scale phylogeny and comparative genomics of the fungal order Sordariales.</title>
        <authorList>
            <consortium name="Lawrence Berkeley National Laboratory"/>
            <person name="Hensen N."/>
            <person name="Bonometti L."/>
            <person name="Westerberg I."/>
            <person name="Brannstrom I.O."/>
            <person name="Guillou S."/>
            <person name="Cros-Aarteil S."/>
            <person name="Calhoun S."/>
            <person name="Haridas S."/>
            <person name="Kuo A."/>
            <person name="Mondo S."/>
            <person name="Pangilinan J."/>
            <person name="Riley R."/>
            <person name="Labutti K."/>
            <person name="Andreopoulos B."/>
            <person name="Lipzen A."/>
            <person name="Chen C."/>
            <person name="Yanf M."/>
            <person name="Daum C."/>
            <person name="Ng V."/>
            <person name="Clum A."/>
            <person name="Steindorff A."/>
            <person name="Ohm R."/>
            <person name="Martin F."/>
            <person name="Silar P."/>
            <person name="Natvig D."/>
            <person name="Lalanne C."/>
            <person name="Gautier V."/>
            <person name="Ament-Velasquez S.L."/>
            <person name="Kruys A."/>
            <person name="Hutchinson M.I."/>
            <person name="Powell A.J."/>
            <person name="Barry K."/>
            <person name="Miller A.N."/>
            <person name="Grigoriev I.V."/>
            <person name="Debuchy R."/>
            <person name="Gladieux P."/>
            <person name="Thoren M.H."/>
            <person name="Johannesson H."/>
        </authorList>
    </citation>
    <scope>NUCLEOTIDE SEQUENCE</scope>
    <source>
        <strain evidence="2">8032-3</strain>
    </source>
</reference>
<protein>
    <submittedName>
        <fullName evidence="2">Uncharacterized protein</fullName>
    </submittedName>
</protein>
<organism evidence="2 3">
    <name type="scientific">Phialemonium atrogriseum</name>
    <dbReference type="NCBI Taxonomy" id="1093897"/>
    <lineage>
        <taxon>Eukaryota</taxon>
        <taxon>Fungi</taxon>
        <taxon>Dikarya</taxon>
        <taxon>Ascomycota</taxon>
        <taxon>Pezizomycotina</taxon>
        <taxon>Sordariomycetes</taxon>
        <taxon>Sordariomycetidae</taxon>
        <taxon>Cephalothecales</taxon>
        <taxon>Cephalothecaceae</taxon>
        <taxon>Phialemonium</taxon>
    </lineage>
</organism>